<organism evidence="1 2">
    <name type="scientific">Echinicola vietnamensis (strain DSM 17526 / LMG 23754 / KMM 6221)</name>
    <dbReference type="NCBI Taxonomy" id="926556"/>
    <lineage>
        <taxon>Bacteria</taxon>
        <taxon>Pseudomonadati</taxon>
        <taxon>Bacteroidota</taxon>
        <taxon>Cytophagia</taxon>
        <taxon>Cytophagales</taxon>
        <taxon>Cyclobacteriaceae</taxon>
        <taxon>Echinicola</taxon>
    </lineage>
</organism>
<evidence type="ECO:0000313" key="1">
    <source>
        <dbReference type="EMBL" id="AGA79819.1"/>
    </source>
</evidence>
<evidence type="ECO:0000313" key="2">
    <source>
        <dbReference type="Proteomes" id="UP000010796"/>
    </source>
</evidence>
<dbReference type="STRING" id="926556.Echvi_3603"/>
<dbReference type="AlphaFoldDB" id="L0G0T9"/>
<dbReference type="OrthoDB" id="711646at2"/>
<protein>
    <submittedName>
        <fullName evidence="1">Uncharacterized protein</fullName>
    </submittedName>
</protein>
<dbReference type="Gene3D" id="1.10.10.10">
    <property type="entry name" value="Winged helix-like DNA-binding domain superfamily/Winged helix DNA-binding domain"/>
    <property type="match status" value="1"/>
</dbReference>
<dbReference type="EMBL" id="CP003346">
    <property type="protein sequence ID" value="AGA79819.1"/>
    <property type="molecule type" value="Genomic_DNA"/>
</dbReference>
<reference evidence="2" key="1">
    <citation type="submission" date="2012-02" db="EMBL/GenBank/DDBJ databases">
        <title>The complete genome of Echinicola vietnamensis DSM 17526.</title>
        <authorList>
            <person name="Lucas S."/>
            <person name="Copeland A."/>
            <person name="Lapidus A."/>
            <person name="Glavina del Rio T."/>
            <person name="Dalin E."/>
            <person name="Tice H."/>
            <person name="Bruce D."/>
            <person name="Goodwin L."/>
            <person name="Pitluck S."/>
            <person name="Peters L."/>
            <person name="Ovchinnikova G."/>
            <person name="Teshima H."/>
            <person name="Kyrpides N."/>
            <person name="Mavromatis K."/>
            <person name="Ivanova N."/>
            <person name="Brettin T."/>
            <person name="Detter J.C."/>
            <person name="Han C."/>
            <person name="Larimer F."/>
            <person name="Land M."/>
            <person name="Hauser L."/>
            <person name="Markowitz V."/>
            <person name="Cheng J.-F."/>
            <person name="Hugenholtz P."/>
            <person name="Woyke T."/>
            <person name="Wu D."/>
            <person name="Brambilla E."/>
            <person name="Klenk H.-P."/>
            <person name="Eisen J.A."/>
        </authorList>
    </citation>
    <scope>NUCLEOTIDE SEQUENCE [LARGE SCALE GENOMIC DNA]</scope>
    <source>
        <strain evidence="2">DSM 17526 / LMG 23754 / KMM 6221</strain>
    </source>
</reference>
<dbReference type="KEGG" id="evi:Echvi_3603"/>
<sequence>MDNILEIAILEMGRQKGSQGFSCEEVIQWIYPEDWVHFREEIRQTARALEEEGKISLMENGEIKLRG</sequence>
<dbReference type="RefSeq" id="WP_015267364.1">
    <property type="nucleotide sequence ID" value="NC_019904.1"/>
</dbReference>
<dbReference type="HOGENOM" id="CLU_2805613_0_0_10"/>
<gene>
    <name evidence="1" type="ordered locus">Echvi_3603</name>
</gene>
<dbReference type="Proteomes" id="UP000010796">
    <property type="component" value="Chromosome"/>
</dbReference>
<name>L0G0T9_ECHVK</name>
<proteinExistence type="predicted"/>
<accession>L0G0T9</accession>
<keyword evidence="2" id="KW-1185">Reference proteome</keyword>
<dbReference type="InterPro" id="IPR036388">
    <property type="entry name" value="WH-like_DNA-bd_sf"/>
</dbReference>